<sequence>MVDDDLPEAARHATAANVLQCLNMLAEETVNLNLPRTMVALRKAIRACQAEQTRPVPALRPRRHLILH</sequence>
<dbReference type="AlphaFoldDB" id="A0A2S6MYX8"/>
<evidence type="ECO:0000313" key="1">
    <source>
        <dbReference type="EMBL" id="PPQ27584.1"/>
    </source>
</evidence>
<name>A0A2S6MYX8_RHOGL</name>
<dbReference type="EMBL" id="NHRY01000257">
    <property type="protein sequence ID" value="PPQ27584.1"/>
    <property type="molecule type" value="Genomic_DNA"/>
</dbReference>
<evidence type="ECO:0000313" key="2">
    <source>
        <dbReference type="Proteomes" id="UP000239724"/>
    </source>
</evidence>
<accession>A0A2S6MYX8</accession>
<comment type="caution">
    <text evidence="1">The sequence shown here is derived from an EMBL/GenBank/DDBJ whole genome shotgun (WGS) entry which is preliminary data.</text>
</comment>
<proteinExistence type="predicted"/>
<reference evidence="1 2" key="1">
    <citation type="journal article" date="2018" name="Arch. Microbiol.">
        <title>New insights into the metabolic potential of the phototrophic purple bacterium Rhodopila globiformis DSM 161(T) from its draft genome sequence and evidence for a vanadium-dependent nitrogenase.</title>
        <authorList>
            <person name="Imhoff J.F."/>
            <person name="Rahn T."/>
            <person name="Kunzel S."/>
            <person name="Neulinger S.C."/>
        </authorList>
    </citation>
    <scope>NUCLEOTIDE SEQUENCE [LARGE SCALE GENOMIC DNA]</scope>
    <source>
        <strain evidence="1 2">DSM 161</strain>
    </source>
</reference>
<keyword evidence="2" id="KW-1185">Reference proteome</keyword>
<dbReference type="OrthoDB" id="9884454at2"/>
<dbReference type="Proteomes" id="UP000239724">
    <property type="component" value="Unassembled WGS sequence"/>
</dbReference>
<dbReference type="RefSeq" id="WP_104521950.1">
    <property type="nucleotide sequence ID" value="NZ_NHRY01000257.1"/>
</dbReference>
<protein>
    <submittedName>
        <fullName evidence="1">Uncharacterized protein</fullName>
    </submittedName>
</protein>
<gene>
    <name evidence="1" type="ORF">CCS01_27100</name>
</gene>
<organism evidence="1 2">
    <name type="scientific">Rhodopila globiformis</name>
    <name type="common">Rhodopseudomonas globiformis</name>
    <dbReference type="NCBI Taxonomy" id="1071"/>
    <lineage>
        <taxon>Bacteria</taxon>
        <taxon>Pseudomonadati</taxon>
        <taxon>Pseudomonadota</taxon>
        <taxon>Alphaproteobacteria</taxon>
        <taxon>Acetobacterales</taxon>
        <taxon>Acetobacteraceae</taxon>
        <taxon>Rhodopila</taxon>
    </lineage>
</organism>